<keyword evidence="6 8" id="KW-0408">Iron</keyword>
<evidence type="ECO:0000256" key="3">
    <source>
        <dbReference type="ARBA" id="ARBA00022617"/>
    </source>
</evidence>
<dbReference type="GO" id="GO:0004497">
    <property type="term" value="F:monooxygenase activity"/>
    <property type="evidence" value="ECO:0007669"/>
    <property type="project" value="UniProtKB-KW"/>
</dbReference>
<name>A0A3A4JW81_9NOCA</name>
<evidence type="ECO:0000256" key="5">
    <source>
        <dbReference type="ARBA" id="ARBA00023002"/>
    </source>
</evidence>
<dbReference type="InterPro" id="IPR002397">
    <property type="entry name" value="Cyt_P450_B"/>
</dbReference>
<evidence type="ECO:0000313" key="10">
    <source>
        <dbReference type="Proteomes" id="UP000266677"/>
    </source>
</evidence>
<protein>
    <submittedName>
        <fullName evidence="9">Cytochrome P450</fullName>
    </submittedName>
</protein>
<evidence type="ECO:0000256" key="6">
    <source>
        <dbReference type="ARBA" id="ARBA00023004"/>
    </source>
</evidence>
<keyword evidence="10" id="KW-1185">Reference proteome</keyword>
<dbReference type="CDD" id="cd11030">
    <property type="entry name" value="CYP105-like"/>
    <property type="match status" value="1"/>
</dbReference>
<proteinExistence type="inferred from homology"/>
<evidence type="ECO:0000313" key="9">
    <source>
        <dbReference type="EMBL" id="RJO70902.1"/>
    </source>
</evidence>
<dbReference type="PRINTS" id="PR00385">
    <property type="entry name" value="P450"/>
</dbReference>
<dbReference type="PRINTS" id="PR00359">
    <property type="entry name" value="BP450"/>
</dbReference>
<dbReference type="FunFam" id="1.10.630.10:FF:000018">
    <property type="entry name" value="Cytochrome P450 monooxygenase"/>
    <property type="match status" value="1"/>
</dbReference>
<dbReference type="AlphaFoldDB" id="A0A3A4JW81"/>
<dbReference type="GO" id="GO:0005506">
    <property type="term" value="F:iron ion binding"/>
    <property type="evidence" value="ECO:0007669"/>
    <property type="project" value="InterPro"/>
</dbReference>
<dbReference type="PROSITE" id="PS00086">
    <property type="entry name" value="CYTOCHROME_P450"/>
    <property type="match status" value="1"/>
</dbReference>
<accession>A0A3A4JW81</accession>
<evidence type="ECO:0000256" key="7">
    <source>
        <dbReference type="ARBA" id="ARBA00023033"/>
    </source>
</evidence>
<evidence type="ECO:0000256" key="8">
    <source>
        <dbReference type="RuleBase" id="RU000461"/>
    </source>
</evidence>
<dbReference type="Proteomes" id="UP000266677">
    <property type="component" value="Unassembled WGS sequence"/>
</dbReference>
<keyword evidence="4 8" id="KW-0479">Metal-binding</keyword>
<dbReference type="GO" id="GO:0016705">
    <property type="term" value="F:oxidoreductase activity, acting on paired donors, with incorporation or reduction of molecular oxygen"/>
    <property type="evidence" value="ECO:0007669"/>
    <property type="project" value="InterPro"/>
</dbReference>
<keyword evidence="5 8" id="KW-0560">Oxidoreductase</keyword>
<dbReference type="SUPFAM" id="SSF48264">
    <property type="entry name" value="Cytochrome P450"/>
    <property type="match status" value="1"/>
</dbReference>
<comment type="caution">
    <text evidence="9">The sequence shown here is derived from an EMBL/GenBank/DDBJ whole genome shotgun (WGS) entry which is preliminary data.</text>
</comment>
<dbReference type="Pfam" id="PF00067">
    <property type="entry name" value="p450"/>
    <property type="match status" value="1"/>
</dbReference>
<dbReference type="GO" id="GO:0020037">
    <property type="term" value="F:heme binding"/>
    <property type="evidence" value="ECO:0007669"/>
    <property type="project" value="InterPro"/>
</dbReference>
<keyword evidence="7 8" id="KW-0503">Monooxygenase</keyword>
<comment type="similarity">
    <text evidence="2 8">Belongs to the cytochrome P450 family.</text>
</comment>
<sequence>MPHSARVPFYRWRDRFDPHPALARLRETEPVSRVTFPMGPLSVPVWLVTRYSDVREVLNNPALYSNSADRMAEHVAAALGNDAALRLRELTPGPLVVADPPDHTRLRRVLAPEFTVSRMRRLRPRIEEIVTGHLDAMALHGGPVDLVESFALPVPSLVICELLGVPYADRADFQRRGAAQLDRTIGEARRAAAAAESRSYMAEFVRLQRADPGSGLLGALVREHGDELTDADLIGLGVLLLIAGHETTASMLALGTLLLLQHRQQWAMLADGRAEPDRAVEELLRHLSVVHHPGLRTALRDTVIGDIAIARGEMVLCSIPAANRDPELGPDLFDISRKSNGHLAFGHGIHYCVGAPLARLEMRIALVELIRRFPTLRLAVPSEELAFRPDSVVYGVTKLPVEW</sequence>
<evidence type="ECO:0000256" key="4">
    <source>
        <dbReference type="ARBA" id="ARBA00022723"/>
    </source>
</evidence>
<keyword evidence="3 8" id="KW-0349">Heme</keyword>
<comment type="cofactor">
    <cofactor evidence="1">
        <name>heme</name>
        <dbReference type="ChEBI" id="CHEBI:30413"/>
    </cofactor>
</comment>
<evidence type="ECO:0000256" key="1">
    <source>
        <dbReference type="ARBA" id="ARBA00001971"/>
    </source>
</evidence>
<dbReference type="InterPro" id="IPR001128">
    <property type="entry name" value="Cyt_P450"/>
</dbReference>
<dbReference type="Gene3D" id="1.10.630.10">
    <property type="entry name" value="Cytochrome P450"/>
    <property type="match status" value="1"/>
</dbReference>
<dbReference type="InterPro" id="IPR036396">
    <property type="entry name" value="Cyt_P450_sf"/>
</dbReference>
<dbReference type="InterPro" id="IPR017972">
    <property type="entry name" value="Cyt_P450_CS"/>
</dbReference>
<dbReference type="RefSeq" id="WP_120043959.1">
    <property type="nucleotide sequence ID" value="NZ_QZFU01000036.1"/>
</dbReference>
<reference evidence="9 10" key="1">
    <citation type="submission" date="2018-09" db="EMBL/GenBank/DDBJ databases">
        <title>YIM PH21274 draft genome.</title>
        <authorList>
            <person name="Miao C."/>
        </authorList>
    </citation>
    <scope>NUCLEOTIDE SEQUENCE [LARGE SCALE GENOMIC DNA]</scope>
    <source>
        <strain evidence="9 10">YIM PH 21724</strain>
    </source>
</reference>
<dbReference type="PANTHER" id="PTHR46696:SF1">
    <property type="entry name" value="CYTOCHROME P450 YJIB-RELATED"/>
    <property type="match status" value="1"/>
</dbReference>
<dbReference type="EMBL" id="QZFU01000036">
    <property type="protein sequence ID" value="RJO70902.1"/>
    <property type="molecule type" value="Genomic_DNA"/>
</dbReference>
<organism evidence="9 10">
    <name type="scientific">Nocardia panacis</name>
    <dbReference type="NCBI Taxonomy" id="2340916"/>
    <lineage>
        <taxon>Bacteria</taxon>
        <taxon>Bacillati</taxon>
        <taxon>Actinomycetota</taxon>
        <taxon>Actinomycetes</taxon>
        <taxon>Mycobacteriales</taxon>
        <taxon>Nocardiaceae</taxon>
        <taxon>Nocardia</taxon>
    </lineage>
</organism>
<evidence type="ECO:0000256" key="2">
    <source>
        <dbReference type="ARBA" id="ARBA00010617"/>
    </source>
</evidence>
<dbReference type="OrthoDB" id="3664945at2"/>
<gene>
    <name evidence="9" type="ORF">D5S18_27360</name>
</gene>
<dbReference type="PANTHER" id="PTHR46696">
    <property type="entry name" value="P450, PUTATIVE (EUROFUNG)-RELATED"/>
    <property type="match status" value="1"/>
</dbReference>